<comment type="caution">
    <text evidence="1">The sequence shown here is derived from an EMBL/GenBank/DDBJ whole genome shotgun (WGS) entry which is preliminary data.</text>
</comment>
<organism evidence="1 2">
    <name type="scientific">Penicillium vulpinum</name>
    <dbReference type="NCBI Taxonomy" id="29845"/>
    <lineage>
        <taxon>Eukaryota</taxon>
        <taxon>Fungi</taxon>
        <taxon>Dikarya</taxon>
        <taxon>Ascomycota</taxon>
        <taxon>Pezizomycotina</taxon>
        <taxon>Eurotiomycetes</taxon>
        <taxon>Eurotiomycetidae</taxon>
        <taxon>Eurotiales</taxon>
        <taxon>Aspergillaceae</taxon>
        <taxon>Penicillium</taxon>
    </lineage>
</organism>
<dbReference type="STRING" id="29845.A0A1V6S9F1"/>
<dbReference type="Proteomes" id="UP000191518">
    <property type="component" value="Unassembled WGS sequence"/>
</dbReference>
<accession>A0A1V6S9F1</accession>
<sequence length="189" mass="21231">MASSTPSLRANIAFAYTMHLMKPDSLEAAVQDVWQTIVSQWFTSSGGYVWAIKVPILAKMPDDTVLRVTQGVQIPAGTFPLIEHPILLVVCKRASSDSSKAPLDWDDAMQSHFLHHISETPNSEMGRLFGAVAVGTRVRFYRFDGKAELDRRLARLHQDTFNLEEFNGHAQVEDIMNSIKTNAWQWVTS</sequence>
<name>A0A1V6S9F1_9EURO</name>
<keyword evidence="2" id="KW-1185">Reference proteome</keyword>
<evidence type="ECO:0000313" key="2">
    <source>
        <dbReference type="Proteomes" id="UP000191518"/>
    </source>
</evidence>
<dbReference type="OrthoDB" id="4499616at2759"/>
<gene>
    <name evidence="1" type="ORF">PENVUL_c004G08867</name>
</gene>
<dbReference type="AlphaFoldDB" id="A0A1V6S9F1"/>
<reference evidence="2" key="1">
    <citation type="journal article" date="2017" name="Nat. Microbiol.">
        <title>Global analysis of biosynthetic gene clusters reveals vast potential of secondary metabolite production in Penicillium species.</title>
        <authorList>
            <person name="Nielsen J.C."/>
            <person name="Grijseels S."/>
            <person name="Prigent S."/>
            <person name="Ji B."/>
            <person name="Dainat J."/>
            <person name="Nielsen K.F."/>
            <person name="Frisvad J.C."/>
            <person name="Workman M."/>
            <person name="Nielsen J."/>
        </authorList>
    </citation>
    <scope>NUCLEOTIDE SEQUENCE [LARGE SCALE GENOMIC DNA]</scope>
    <source>
        <strain evidence="2">IBT 29486</strain>
    </source>
</reference>
<evidence type="ECO:0000313" key="1">
    <source>
        <dbReference type="EMBL" id="OQE10369.1"/>
    </source>
</evidence>
<dbReference type="EMBL" id="MDYP01000004">
    <property type="protein sequence ID" value="OQE10369.1"/>
    <property type="molecule type" value="Genomic_DNA"/>
</dbReference>
<protein>
    <submittedName>
        <fullName evidence="1">Uncharacterized protein</fullName>
    </submittedName>
</protein>
<proteinExistence type="predicted"/>